<comment type="caution">
    <text evidence="1">The sequence shown here is derived from an EMBL/GenBank/DDBJ whole genome shotgun (WGS) entry which is preliminary data.</text>
</comment>
<dbReference type="SUPFAM" id="SSF48452">
    <property type="entry name" value="TPR-like"/>
    <property type="match status" value="1"/>
</dbReference>
<evidence type="ECO:0000313" key="2">
    <source>
        <dbReference type="Proteomes" id="UP001226434"/>
    </source>
</evidence>
<dbReference type="EMBL" id="JASBRG010000003">
    <property type="protein sequence ID" value="MDI3319286.1"/>
    <property type="molecule type" value="Genomic_DNA"/>
</dbReference>
<dbReference type="InterPro" id="IPR011990">
    <property type="entry name" value="TPR-like_helical_dom_sf"/>
</dbReference>
<accession>A0ABT6R9Q4</accession>
<dbReference type="Proteomes" id="UP001226434">
    <property type="component" value="Unassembled WGS sequence"/>
</dbReference>
<dbReference type="Gene3D" id="1.25.40.390">
    <property type="match status" value="1"/>
</dbReference>
<gene>
    <name evidence="1" type="ORF">QJ048_05850</name>
</gene>
<organism evidence="1 2">
    <name type="scientific">Pinibacter soli</name>
    <dbReference type="NCBI Taxonomy" id="3044211"/>
    <lineage>
        <taxon>Bacteria</taxon>
        <taxon>Pseudomonadati</taxon>
        <taxon>Bacteroidota</taxon>
        <taxon>Chitinophagia</taxon>
        <taxon>Chitinophagales</taxon>
        <taxon>Chitinophagaceae</taxon>
        <taxon>Pinibacter</taxon>
    </lineage>
</organism>
<evidence type="ECO:0000313" key="1">
    <source>
        <dbReference type="EMBL" id="MDI3319286.1"/>
    </source>
</evidence>
<dbReference type="RefSeq" id="WP_282333400.1">
    <property type="nucleotide sequence ID" value="NZ_JASBRG010000003.1"/>
</dbReference>
<name>A0ABT6R9Q4_9BACT</name>
<reference evidence="1 2" key="1">
    <citation type="submission" date="2023-05" db="EMBL/GenBank/DDBJ databases">
        <title>Genome sequence of Pinibacter sp. MAH-24.</title>
        <authorList>
            <person name="Huq M.A."/>
        </authorList>
    </citation>
    <scope>NUCLEOTIDE SEQUENCE [LARGE SCALE GENOMIC DNA]</scope>
    <source>
        <strain evidence="1 2">MAH-24</strain>
    </source>
</reference>
<proteinExistence type="predicted"/>
<protein>
    <submittedName>
        <fullName evidence="1">RagB/SusD family protein</fullName>
    </submittedName>
</protein>
<keyword evidence="2" id="KW-1185">Reference proteome</keyword>
<sequence>MKRIIISALAAILVLPSCKKLLDVQPESVLSREQAYRNVYDADAAVLGVYGKFMSLAKPYVLLNELRADLMSPTVNADRFLQQLNDHTATDDNPYIDPTPFYQVILNCNDVMVNFDKMLADKKLKVDEYNQRYADVATIRSWVYLQLGIHFSKDPQGTVGIPYITNPLTTIADVKNDSNYRYLPFQQLLGELIKTMEKLPTKEMYSSNTTLITNVDQYRTDKFFVNKKVLLGDLYLWNAAYDPSSYRKAATMYRQILSYYDDKGSDLTQKNYWKLIGAPDPSTGNQLAVQYVRYRENDINSLYESNTEGWRSMFSRGKVNYDQQFDWEWIWVLPFSSNFSPQNPFIDLFSNINGSYLVKPSQVAVDNWNSQKQVNLFPFDARGKFTYKSINGQPVIMKYLYYYMDGNSFIPSINANARSGEWWLYRAASVWQHFGEAANRDGYPKLGYAITNYGIKTTYTPPSPPTDVTNIMQTFLPAPYDFDARNGDNPQYRAIWRDMNGFRGRASLQARTIVGSDSTTQVENMLTDEGALELAYEGQRWSDLLRIAIRRNDPSFLADKIYAKLSKDNTAGADAARAKLLSKNWYLPFKWK</sequence>